<dbReference type="EMBL" id="BDSP01000228">
    <property type="protein sequence ID" value="GAX25586.1"/>
    <property type="molecule type" value="Genomic_DNA"/>
</dbReference>
<dbReference type="PROSITE" id="PS01360">
    <property type="entry name" value="ZF_MYND_1"/>
    <property type="match status" value="1"/>
</dbReference>
<dbReference type="SUPFAM" id="SSF144232">
    <property type="entry name" value="HIT/MYND zinc finger-like"/>
    <property type="match status" value="1"/>
</dbReference>
<gene>
    <name evidence="6" type="ORF">FisN_28Hh057</name>
</gene>
<keyword evidence="1" id="KW-0479">Metal-binding</keyword>
<dbReference type="GO" id="GO:0008270">
    <property type="term" value="F:zinc ion binding"/>
    <property type="evidence" value="ECO:0007669"/>
    <property type="project" value="UniProtKB-KW"/>
</dbReference>
<accession>A0A1Z5KH76</accession>
<keyword evidence="7" id="KW-1185">Reference proteome</keyword>
<keyword evidence="3" id="KW-0862">Zinc</keyword>
<dbReference type="InterPro" id="IPR002893">
    <property type="entry name" value="Znf_MYND"/>
</dbReference>
<dbReference type="AlphaFoldDB" id="A0A1Z5KH76"/>
<dbReference type="InParanoid" id="A0A1Z5KH76"/>
<dbReference type="Gene3D" id="6.10.140.2220">
    <property type="match status" value="1"/>
</dbReference>
<feature type="domain" description="MYND-type" evidence="5">
    <location>
        <begin position="43"/>
        <end position="83"/>
    </location>
</feature>
<organism evidence="6 7">
    <name type="scientific">Fistulifera solaris</name>
    <name type="common">Oleaginous diatom</name>
    <dbReference type="NCBI Taxonomy" id="1519565"/>
    <lineage>
        <taxon>Eukaryota</taxon>
        <taxon>Sar</taxon>
        <taxon>Stramenopiles</taxon>
        <taxon>Ochrophyta</taxon>
        <taxon>Bacillariophyta</taxon>
        <taxon>Bacillariophyceae</taxon>
        <taxon>Bacillariophycidae</taxon>
        <taxon>Naviculales</taxon>
        <taxon>Naviculaceae</taxon>
        <taxon>Fistulifera</taxon>
    </lineage>
</organism>
<protein>
    <recommendedName>
        <fullName evidence="5">MYND-type domain-containing protein</fullName>
    </recommendedName>
</protein>
<dbReference type="Proteomes" id="UP000198406">
    <property type="component" value="Unassembled WGS sequence"/>
</dbReference>
<proteinExistence type="predicted"/>
<evidence type="ECO:0000256" key="4">
    <source>
        <dbReference type="PROSITE-ProRule" id="PRU00134"/>
    </source>
</evidence>
<sequence length="383" mass="44795">MDTDIDWEIARLITSQVPLPGEKNWFKRPYYEGKDRIVKEPYCFACHDDTNVAALKRCSRCEVAWYCGRQCQKKDIRHHRELCNQITEGRELTELVAIPFRQFIDSGESDHAENYVGREDGGFNGDEGFQNCLRARSDLASMYWDAAYESEVKEVCLRAHFHCVELMKFDAAFDVTTRIRLPFILLYLNRDDEAYAFIRYWLKVEDYTDPVYNKRKSWHGRSEGGDRPIPFELNCRFNDIFEECTKLEELTLLAPYLMVLIIIKLRIIASHEAVAAVLRYTFTETACKKIQQVGPVVREMLAGSGVSIQRQQLERLFDRMEVDHPSIIDDLLECEFISERRKALDLDEDFLEQYPFPINITLANGLRLLYRVPGADDILRQRN</sequence>
<evidence type="ECO:0000313" key="7">
    <source>
        <dbReference type="Proteomes" id="UP000198406"/>
    </source>
</evidence>
<keyword evidence="2 4" id="KW-0863">Zinc-finger</keyword>
<evidence type="ECO:0000256" key="2">
    <source>
        <dbReference type="ARBA" id="ARBA00022771"/>
    </source>
</evidence>
<evidence type="ECO:0000256" key="1">
    <source>
        <dbReference type="ARBA" id="ARBA00022723"/>
    </source>
</evidence>
<comment type="caution">
    <text evidence="6">The sequence shown here is derived from an EMBL/GenBank/DDBJ whole genome shotgun (WGS) entry which is preliminary data.</text>
</comment>
<evidence type="ECO:0000313" key="6">
    <source>
        <dbReference type="EMBL" id="GAX25586.1"/>
    </source>
</evidence>
<dbReference type="PROSITE" id="PS50865">
    <property type="entry name" value="ZF_MYND_2"/>
    <property type="match status" value="1"/>
</dbReference>
<evidence type="ECO:0000259" key="5">
    <source>
        <dbReference type="PROSITE" id="PS50865"/>
    </source>
</evidence>
<name>A0A1Z5KH76_FISSO</name>
<dbReference type="OrthoDB" id="432970at2759"/>
<reference evidence="6 7" key="1">
    <citation type="journal article" date="2015" name="Plant Cell">
        <title>Oil accumulation by the oleaginous diatom Fistulifera solaris as revealed by the genome and transcriptome.</title>
        <authorList>
            <person name="Tanaka T."/>
            <person name="Maeda Y."/>
            <person name="Veluchamy A."/>
            <person name="Tanaka M."/>
            <person name="Abida H."/>
            <person name="Marechal E."/>
            <person name="Bowler C."/>
            <person name="Muto M."/>
            <person name="Sunaga Y."/>
            <person name="Tanaka M."/>
            <person name="Yoshino T."/>
            <person name="Taniguchi T."/>
            <person name="Fukuda Y."/>
            <person name="Nemoto M."/>
            <person name="Matsumoto M."/>
            <person name="Wong P.S."/>
            <person name="Aburatani S."/>
            <person name="Fujibuchi W."/>
        </authorList>
    </citation>
    <scope>NUCLEOTIDE SEQUENCE [LARGE SCALE GENOMIC DNA]</scope>
    <source>
        <strain evidence="6 7">JPCC DA0580</strain>
    </source>
</reference>
<evidence type="ECO:0000256" key="3">
    <source>
        <dbReference type="ARBA" id="ARBA00022833"/>
    </source>
</evidence>
<dbReference type="Pfam" id="PF01753">
    <property type="entry name" value="zf-MYND"/>
    <property type="match status" value="1"/>
</dbReference>